<dbReference type="PROSITE" id="PS00135">
    <property type="entry name" value="TRYPSIN_SER"/>
    <property type="match status" value="1"/>
</dbReference>
<keyword evidence="4" id="KW-0645">Protease</keyword>
<dbReference type="GO" id="GO:0008236">
    <property type="term" value="F:serine-type peptidase activity"/>
    <property type="evidence" value="ECO:0007669"/>
    <property type="project" value="UniProtKB-KW"/>
</dbReference>
<dbReference type="InterPro" id="IPR050430">
    <property type="entry name" value="Peptidase_S1"/>
</dbReference>
<dbReference type="InterPro" id="IPR033116">
    <property type="entry name" value="TRYPSIN_SER"/>
</dbReference>
<keyword evidence="3" id="KW-1015">Disulfide bond</keyword>
<keyword evidence="6" id="KW-0732">Signal</keyword>
<dbReference type="CDD" id="cd00190">
    <property type="entry name" value="Tryp_SPc"/>
    <property type="match status" value="1"/>
</dbReference>
<dbReference type="PROSITE" id="PS00134">
    <property type="entry name" value="TRYPSIN_HIS"/>
    <property type="match status" value="1"/>
</dbReference>
<organism evidence="8 9">
    <name type="scientific">Cyclotella cryptica</name>
    <dbReference type="NCBI Taxonomy" id="29204"/>
    <lineage>
        <taxon>Eukaryota</taxon>
        <taxon>Sar</taxon>
        <taxon>Stramenopiles</taxon>
        <taxon>Ochrophyta</taxon>
        <taxon>Bacillariophyta</taxon>
        <taxon>Coscinodiscophyceae</taxon>
        <taxon>Thalassiosirophycidae</taxon>
        <taxon>Stephanodiscales</taxon>
        <taxon>Stephanodiscaceae</taxon>
        <taxon>Cyclotella</taxon>
    </lineage>
</organism>
<dbReference type="SUPFAM" id="SSF50494">
    <property type="entry name" value="Trypsin-like serine proteases"/>
    <property type="match status" value="1"/>
</dbReference>
<dbReference type="InterPro" id="IPR009003">
    <property type="entry name" value="Peptidase_S1_PA"/>
</dbReference>
<evidence type="ECO:0000313" key="8">
    <source>
        <dbReference type="EMBL" id="KAL3794569.1"/>
    </source>
</evidence>
<evidence type="ECO:0000259" key="7">
    <source>
        <dbReference type="PROSITE" id="PS50240"/>
    </source>
</evidence>
<dbReference type="EMBL" id="JABMIG020000079">
    <property type="protein sequence ID" value="KAL3794569.1"/>
    <property type="molecule type" value="Genomic_DNA"/>
</dbReference>
<keyword evidence="4" id="KW-0720">Serine protease</keyword>
<evidence type="ECO:0000256" key="2">
    <source>
        <dbReference type="ARBA" id="ARBA00023026"/>
    </source>
</evidence>
<dbReference type="PANTHER" id="PTHR24276:SF91">
    <property type="entry name" value="AT26814P-RELATED"/>
    <property type="match status" value="1"/>
</dbReference>
<dbReference type="Proteomes" id="UP001516023">
    <property type="component" value="Unassembled WGS sequence"/>
</dbReference>
<dbReference type="PANTHER" id="PTHR24276">
    <property type="entry name" value="POLYSERASE-RELATED"/>
    <property type="match status" value="1"/>
</dbReference>
<keyword evidence="9" id="KW-1185">Reference proteome</keyword>
<comment type="caution">
    <text evidence="8">The sequence shown here is derived from an EMBL/GenBank/DDBJ whole genome shotgun (WGS) entry which is preliminary data.</text>
</comment>
<feature type="region of interest" description="Disordered" evidence="5">
    <location>
        <begin position="291"/>
        <end position="325"/>
    </location>
</feature>
<feature type="compositionally biased region" description="Basic residues" evidence="5">
    <location>
        <begin position="293"/>
        <end position="317"/>
    </location>
</feature>
<dbReference type="PRINTS" id="PR00722">
    <property type="entry name" value="CHYMOTRYPSIN"/>
</dbReference>
<dbReference type="PROSITE" id="PS50240">
    <property type="entry name" value="TRYPSIN_DOM"/>
    <property type="match status" value="1"/>
</dbReference>
<protein>
    <recommendedName>
        <fullName evidence="7">Peptidase S1 domain-containing protein</fullName>
    </recommendedName>
</protein>
<keyword evidence="2" id="KW-0843">Virulence</keyword>
<keyword evidence="4" id="KW-0378">Hydrolase</keyword>
<evidence type="ECO:0000256" key="1">
    <source>
        <dbReference type="ARBA" id="ARBA00007664"/>
    </source>
</evidence>
<reference evidence="8 9" key="1">
    <citation type="journal article" date="2020" name="G3 (Bethesda)">
        <title>Improved Reference Genome for Cyclotella cryptica CCMP332, a Model for Cell Wall Morphogenesis, Salinity Adaptation, and Lipid Production in Diatoms (Bacillariophyta).</title>
        <authorList>
            <person name="Roberts W.R."/>
            <person name="Downey K.M."/>
            <person name="Ruck E.C."/>
            <person name="Traller J.C."/>
            <person name="Alverson A.J."/>
        </authorList>
    </citation>
    <scope>NUCLEOTIDE SEQUENCE [LARGE SCALE GENOMIC DNA]</scope>
    <source>
        <strain evidence="8 9">CCMP332</strain>
    </source>
</reference>
<evidence type="ECO:0000256" key="5">
    <source>
        <dbReference type="SAM" id="MobiDB-lite"/>
    </source>
</evidence>
<gene>
    <name evidence="8" type="ORF">HJC23_008025</name>
</gene>
<dbReference type="Pfam" id="PF00089">
    <property type="entry name" value="Trypsin"/>
    <property type="match status" value="1"/>
</dbReference>
<dbReference type="Gene3D" id="2.40.10.10">
    <property type="entry name" value="Trypsin-like serine proteases"/>
    <property type="match status" value="1"/>
</dbReference>
<feature type="domain" description="Peptidase S1" evidence="7">
    <location>
        <begin position="31"/>
        <end position="282"/>
    </location>
</feature>
<dbReference type="InterPro" id="IPR018114">
    <property type="entry name" value="TRYPSIN_HIS"/>
</dbReference>
<evidence type="ECO:0000256" key="3">
    <source>
        <dbReference type="ARBA" id="ARBA00023157"/>
    </source>
</evidence>
<dbReference type="InterPro" id="IPR043504">
    <property type="entry name" value="Peptidase_S1_PA_chymotrypsin"/>
</dbReference>
<name>A0ABD3Q3P3_9STRA</name>
<feature type="signal peptide" evidence="6">
    <location>
        <begin position="1"/>
        <end position="23"/>
    </location>
</feature>
<feature type="chain" id="PRO_5044798560" description="Peptidase S1 domain-containing protein" evidence="6">
    <location>
        <begin position="24"/>
        <end position="401"/>
    </location>
</feature>
<comment type="similarity">
    <text evidence="1">Belongs to the peptidase S1 family.</text>
</comment>
<evidence type="ECO:0000256" key="4">
    <source>
        <dbReference type="RuleBase" id="RU363034"/>
    </source>
</evidence>
<evidence type="ECO:0000256" key="6">
    <source>
        <dbReference type="SAM" id="SignalP"/>
    </source>
</evidence>
<accession>A0ABD3Q3P3</accession>
<dbReference type="InterPro" id="IPR001314">
    <property type="entry name" value="Peptidase_S1A"/>
</dbReference>
<proteinExistence type="inferred from homology"/>
<sequence>MLSKVSIVRIGIVLILGIVAVNSLDAPPHTIVGGDEIKPNSRPYLVSVGSGESAFWGQICAGTLVSPQAVMTAAHCIFGIGATGLQWSPPEWVEFNRYDLFNDTDVVRVYLKDRSQCDGDVAYHPEFDYFTLEHDVAILFLTTAIKQITPVTLNTDPNVPVANAPLDVSGWGLTEYGFPSVPYAATIKYVTNEACTKKPYRFEDSLILDSMMCAVAEGKDSCYGDSGGPLMLGKGGRKGGPQNPAVQVGIVSWGNGKCADDRFPGVYTRVSAVADYVKDTVCARTGDLCRNSKSGKSKSGKGSIRRVKSKSSAKGKKKPDTIKNCEKLPTFSPTISIAPSASAAPTTTTFLHSIPSQLTCQQHLGPHGCQQQRQWANQANQRGMVHEANCCDSTGLFNDEK</sequence>
<evidence type="ECO:0000313" key="9">
    <source>
        <dbReference type="Proteomes" id="UP001516023"/>
    </source>
</evidence>
<dbReference type="AlphaFoldDB" id="A0ABD3Q3P3"/>
<dbReference type="SMART" id="SM00020">
    <property type="entry name" value="Tryp_SPc"/>
    <property type="match status" value="1"/>
</dbReference>
<dbReference type="InterPro" id="IPR001254">
    <property type="entry name" value="Trypsin_dom"/>
</dbReference>
<dbReference type="GO" id="GO:0006508">
    <property type="term" value="P:proteolysis"/>
    <property type="evidence" value="ECO:0007669"/>
    <property type="project" value="UniProtKB-KW"/>
</dbReference>